<organism evidence="13 14">
    <name type="scientific">Treponema berlinense</name>
    <dbReference type="NCBI Taxonomy" id="225004"/>
    <lineage>
        <taxon>Bacteria</taxon>
        <taxon>Pseudomonadati</taxon>
        <taxon>Spirochaetota</taxon>
        <taxon>Spirochaetia</taxon>
        <taxon>Spirochaetales</taxon>
        <taxon>Treponemataceae</taxon>
        <taxon>Treponema</taxon>
    </lineage>
</organism>
<dbReference type="EMBL" id="FUXC01000013">
    <property type="protein sequence ID" value="SKA02268.1"/>
    <property type="molecule type" value="Genomic_DNA"/>
</dbReference>
<dbReference type="Proteomes" id="UP000190395">
    <property type="component" value="Unassembled WGS sequence"/>
</dbReference>
<dbReference type="PROSITE" id="PS51177">
    <property type="entry name" value="LUMAZINE_BIND"/>
    <property type="match status" value="2"/>
</dbReference>
<comment type="pathway">
    <text evidence="3">Cofactor biosynthesis; riboflavin biosynthesis; riboflavin from 2-hydroxy-3-oxobutyl phosphate and 5-amino-6-(D-ribitylamino)uracil: step 2/2.</text>
</comment>
<feature type="domain" description="Lumazine-binding" evidence="12">
    <location>
        <begin position="1"/>
        <end position="95"/>
    </location>
</feature>
<evidence type="ECO:0000256" key="11">
    <source>
        <dbReference type="PROSITE-ProRule" id="PRU00524"/>
    </source>
</evidence>
<evidence type="ECO:0000256" key="10">
    <source>
        <dbReference type="NCBIfam" id="TIGR00187"/>
    </source>
</evidence>
<dbReference type="InterPro" id="IPR023366">
    <property type="entry name" value="ATP_synth_asu-like_sf"/>
</dbReference>
<gene>
    <name evidence="13" type="ORF">SAMN02745152_01958</name>
</gene>
<proteinExistence type="predicted"/>
<feature type="repeat" description="Lumazine-binding" evidence="11">
    <location>
        <begin position="96"/>
        <end position="196"/>
    </location>
</feature>
<name>A0A1T4QG69_9SPIR</name>
<dbReference type="STRING" id="225004.SAMN02745152_01958"/>
<keyword evidence="9" id="KW-0677">Repeat</keyword>
<feature type="domain" description="Lumazine-binding" evidence="12">
    <location>
        <begin position="96"/>
        <end position="196"/>
    </location>
</feature>
<protein>
    <recommendedName>
        <fullName evidence="6 10">Riboflavin synthase</fullName>
        <ecNumber evidence="5 10">2.5.1.9</ecNumber>
    </recommendedName>
</protein>
<dbReference type="GO" id="GO:0009231">
    <property type="term" value="P:riboflavin biosynthetic process"/>
    <property type="evidence" value="ECO:0007669"/>
    <property type="project" value="UniProtKB-KW"/>
</dbReference>
<dbReference type="OrthoDB" id="9788537at2"/>
<dbReference type="SUPFAM" id="SSF63380">
    <property type="entry name" value="Riboflavin synthase domain-like"/>
    <property type="match status" value="2"/>
</dbReference>
<evidence type="ECO:0000256" key="2">
    <source>
        <dbReference type="ARBA" id="ARBA00002803"/>
    </source>
</evidence>
<sequence>MFTGIVEEKGKINSILKSSSSLVLNIKCSFASSLVLGESVAVNGTCLTVTSKSSDSFTADVTPESFRRTSLGGLKSGCEVNLERAMKADGRFGGHIVSGHIDGTGIFVSSQNEQNAVNIKIAVSAEIGKFIIEKGSVCVDGISLTVASVNYGESETVFSVAVIPHTWKNTTLSKMQNGSYVNIECDLVGKYIEHFVNYKNSKNADDEEKLLENFMTSFTSFH</sequence>
<evidence type="ECO:0000256" key="9">
    <source>
        <dbReference type="ARBA" id="ARBA00022737"/>
    </source>
</evidence>
<evidence type="ECO:0000313" key="14">
    <source>
        <dbReference type="Proteomes" id="UP000190395"/>
    </source>
</evidence>
<comment type="subunit">
    <text evidence="4">Homotrimer.</text>
</comment>
<dbReference type="EC" id="2.5.1.9" evidence="5 10"/>
<dbReference type="GO" id="GO:0004746">
    <property type="term" value="F:riboflavin synthase activity"/>
    <property type="evidence" value="ECO:0007669"/>
    <property type="project" value="UniProtKB-UniRule"/>
</dbReference>
<reference evidence="13 14" key="1">
    <citation type="submission" date="2017-02" db="EMBL/GenBank/DDBJ databases">
        <authorList>
            <person name="Peterson S.W."/>
        </authorList>
    </citation>
    <scope>NUCLEOTIDE SEQUENCE [LARGE SCALE GENOMIC DNA]</scope>
    <source>
        <strain evidence="13 14">ATCC BAA-909</strain>
    </source>
</reference>
<dbReference type="InterPro" id="IPR026017">
    <property type="entry name" value="Lumazine-bd_dom"/>
</dbReference>
<dbReference type="NCBIfam" id="NF009566">
    <property type="entry name" value="PRK13020.1"/>
    <property type="match status" value="1"/>
</dbReference>
<dbReference type="Gene3D" id="2.40.30.20">
    <property type="match status" value="2"/>
</dbReference>
<dbReference type="Pfam" id="PF00677">
    <property type="entry name" value="Lum_binding"/>
    <property type="match status" value="2"/>
</dbReference>
<evidence type="ECO:0000256" key="4">
    <source>
        <dbReference type="ARBA" id="ARBA00011233"/>
    </source>
</evidence>
<dbReference type="PANTHER" id="PTHR21098">
    <property type="entry name" value="RIBOFLAVIN SYNTHASE ALPHA CHAIN"/>
    <property type="match status" value="1"/>
</dbReference>
<feature type="repeat" description="Lumazine-binding" evidence="11">
    <location>
        <begin position="1"/>
        <end position="95"/>
    </location>
</feature>
<comment type="catalytic activity">
    <reaction evidence="1">
        <text>2 6,7-dimethyl-8-(1-D-ribityl)lumazine + H(+) = 5-amino-6-(D-ribitylamino)uracil + riboflavin</text>
        <dbReference type="Rhea" id="RHEA:20772"/>
        <dbReference type="ChEBI" id="CHEBI:15378"/>
        <dbReference type="ChEBI" id="CHEBI:15934"/>
        <dbReference type="ChEBI" id="CHEBI:57986"/>
        <dbReference type="ChEBI" id="CHEBI:58201"/>
        <dbReference type="EC" id="2.5.1.9"/>
    </reaction>
</comment>
<dbReference type="RefSeq" id="WP_078931697.1">
    <property type="nucleotide sequence ID" value="NZ_FUXC01000013.1"/>
</dbReference>
<dbReference type="PIRSF" id="PIRSF000498">
    <property type="entry name" value="Riboflavin_syn_A"/>
    <property type="match status" value="1"/>
</dbReference>
<dbReference type="CDD" id="cd00402">
    <property type="entry name" value="Riboflavin_synthase_like"/>
    <property type="match status" value="1"/>
</dbReference>
<dbReference type="InterPro" id="IPR001783">
    <property type="entry name" value="Lumazine-bd"/>
</dbReference>
<dbReference type="PANTHER" id="PTHR21098:SF12">
    <property type="entry name" value="RIBOFLAVIN SYNTHASE"/>
    <property type="match status" value="1"/>
</dbReference>
<keyword evidence="8" id="KW-0808">Transferase</keyword>
<dbReference type="InterPro" id="IPR017938">
    <property type="entry name" value="Riboflavin_synthase-like_b-brl"/>
</dbReference>
<dbReference type="GeneID" id="303368185"/>
<evidence type="ECO:0000256" key="8">
    <source>
        <dbReference type="ARBA" id="ARBA00022679"/>
    </source>
</evidence>
<dbReference type="AlphaFoldDB" id="A0A1T4QG69"/>
<evidence type="ECO:0000256" key="1">
    <source>
        <dbReference type="ARBA" id="ARBA00000968"/>
    </source>
</evidence>
<evidence type="ECO:0000256" key="3">
    <source>
        <dbReference type="ARBA" id="ARBA00004887"/>
    </source>
</evidence>
<keyword evidence="14" id="KW-1185">Reference proteome</keyword>
<evidence type="ECO:0000256" key="6">
    <source>
        <dbReference type="ARBA" id="ARBA00013950"/>
    </source>
</evidence>
<evidence type="ECO:0000256" key="5">
    <source>
        <dbReference type="ARBA" id="ARBA00012827"/>
    </source>
</evidence>
<evidence type="ECO:0000256" key="7">
    <source>
        <dbReference type="ARBA" id="ARBA00022619"/>
    </source>
</evidence>
<dbReference type="NCBIfam" id="TIGR00187">
    <property type="entry name" value="ribE"/>
    <property type="match status" value="1"/>
</dbReference>
<comment type="function">
    <text evidence="2">Catalyzes the dismutation of two molecules of 6,7-dimethyl-8-ribityllumazine, resulting in the formation of riboflavin and 5-amino-6-(D-ribitylamino)uracil.</text>
</comment>
<evidence type="ECO:0000259" key="12">
    <source>
        <dbReference type="PROSITE" id="PS51177"/>
    </source>
</evidence>
<evidence type="ECO:0000313" key="13">
    <source>
        <dbReference type="EMBL" id="SKA02268.1"/>
    </source>
</evidence>
<dbReference type="FunFam" id="2.40.30.20:FF:000004">
    <property type="entry name" value="Riboflavin synthase, alpha subunit"/>
    <property type="match status" value="1"/>
</dbReference>
<dbReference type="FunFam" id="2.40.30.20:FF:000003">
    <property type="entry name" value="Riboflavin synthase, alpha subunit"/>
    <property type="match status" value="1"/>
</dbReference>
<keyword evidence="7" id="KW-0686">Riboflavin biosynthesis</keyword>
<dbReference type="NCBIfam" id="NF006767">
    <property type="entry name" value="PRK09289.1"/>
    <property type="match status" value="1"/>
</dbReference>
<accession>A0A1T4QG69</accession>